<gene>
    <name evidence="2" type="ORF">HORIV_05550</name>
</gene>
<organism evidence="2 3">
    <name type="scientific">Vreelandella olivaria</name>
    <dbReference type="NCBI Taxonomy" id="390919"/>
    <lineage>
        <taxon>Bacteria</taxon>
        <taxon>Pseudomonadati</taxon>
        <taxon>Pseudomonadota</taxon>
        <taxon>Gammaproteobacteria</taxon>
        <taxon>Oceanospirillales</taxon>
        <taxon>Halomonadaceae</taxon>
        <taxon>Vreelandella</taxon>
    </lineage>
</organism>
<accession>A0ABM7GCI4</accession>
<keyword evidence="1" id="KW-0812">Transmembrane</keyword>
<evidence type="ECO:0000313" key="2">
    <source>
        <dbReference type="EMBL" id="BBI48134.1"/>
    </source>
</evidence>
<keyword evidence="3" id="KW-1185">Reference proteome</keyword>
<proteinExistence type="predicted"/>
<dbReference type="PANTHER" id="PTHR43849:SF2">
    <property type="entry name" value="BLL3936 PROTEIN"/>
    <property type="match status" value="1"/>
</dbReference>
<dbReference type="EMBL" id="AP019416">
    <property type="protein sequence ID" value="BBI48134.1"/>
    <property type="molecule type" value="Genomic_DNA"/>
</dbReference>
<name>A0ABM7GCI4_9GAMM</name>
<protein>
    <submittedName>
        <fullName evidence="2">Uncharacterized protein</fullName>
    </submittedName>
</protein>
<evidence type="ECO:0000256" key="1">
    <source>
        <dbReference type="SAM" id="Phobius"/>
    </source>
</evidence>
<evidence type="ECO:0000313" key="3">
    <source>
        <dbReference type="Proteomes" id="UP000289555"/>
    </source>
</evidence>
<feature type="transmembrane region" description="Helical" evidence="1">
    <location>
        <begin position="80"/>
        <end position="97"/>
    </location>
</feature>
<reference evidence="3" key="1">
    <citation type="journal article" date="2019" name="Microbiol. Resour. Announc.">
        <title>Complete Genome Sequence of Halomonas olivaria, a Moderately Halophilic Bacterium Isolated from Olive Processing Effluents, Obtained by Nanopore Sequencing.</title>
        <authorList>
            <person name="Nagata S."/>
            <person name="Ii K.M."/>
            <person name="Tsukimi T."/>
            <person name="Miura M.C."/>
            <person name="Galipon J."/>
            <person name="Arakawa K."/>
        </authorList>
    </citation>
    <scope>NUCLEOTIDE SEQUENCE [LARGE SCALE GENOMIC DNA]</scope>
    <source>
        <strain evidence="3">TYRC17</strain>
    </source>
</reference>
<dbReference type="PANTHER" id="PTHR43849">
    <property type="entry name" value="BLL3936 PROTEIN"/>
    <property type="match status" value="1"/>
</dbReference>
<sequence>MYQTLSGEAMRIDPSIENWHYGYPLMATTAGAIVLSWFYRQARHRFNPADLVLMVCALASAGYLLVAYNTNIRMSTGTSFAPSGISWAAIAGSLLILELTRRVAGLALVVISAVFLTYVFAGPYLPGF</sequence>
<keyword evidence="1" id="KW-1133">Transmembrane helix</keyword>
<dbReference type="Proteomes" id="UP000289555">
    <property type="component" value="Chromosome"/>
</dbReference>
<keyword evidence="1" id="KW-0472">Membrane</keyword>
<feature type="transmembrane region" description="Helical" evidence="1">
    <location>
        <begin position="104"/>
        <end position="125"/>
    </location>
</feature>
<feature type="transmembrane region" description="Helical" evidence="1">
    <location>
        <begin position="20"/>
        <end position="39"/>
    </location>
</feature>
<feature type="transmembrane region" description="Helical" evidence="1">
    <location>
        <begin position="51"/>
        <end position="68"/>
    </location>
</feature>